<keyword evidence="2" id="KW-0732">Signal</keyword>
<dbReference type="GO" id="GO:0042597">
    <property type="term" value="C:periplasmic space"/>
    <property type="evidence" value="ECO:0007669"/>
    <property type="project" value="UniProtKB-SubCell"/>
</dbReference>
<accession>A0A5B7TRG0</accession>
<evidence type="ECO:0000313" key="8">
    <source>
        <dbReference type="Proteomes" id="UP000306229"/>
    </source>
</evidence>
<dbReference type="AlphaFoldDB" id="A0A5B7TRG0"/>
<name>A0A5B7TRG0_9FLAO</name>
<evidence type="ECO:0000259" key="6">
    <source>
        <dbReference type="Pfam" id="PF16889"/>
    </source>
</evidence>
<gene>
    <name evidence="7" type="ORF">FF125_10425</name>
</gene>
<proteinExistence type="predicted"/>
<dbReference type="Gene3D" id="1.50.10.100">
    <property type="entry name" value="Chondroitin AC/alginate lyase"/>
    <property type="match status" value="1"/>
</dbReference>
<dbReference type="Pfam" id="PF07940">
    <property type="entry name" value="Hepar_II_III_C"/>
    <property type="match status" value="1"/>
</dbReference>
<dbReference type="KEGG" id="fbe:FF125_10425"/>
<dbReference type="Gene3D" id="2.70.98.70">
    <property type="match status" value="1"/>
</dbReference>
<evidence type="ECO:0000256" key="2">
    <source>
        <dbReference type="ARBA" id="ARBA00022729"/>
    </source>
</evidence>
<keyword evidence="3" id="KW-0574">Periplasm</keyword>
<dbReference type="Pfam" id="PF16889">
    <property type="entry name" value="Hepar_II_III_N"/>
    <property type="match status" value="1"/>
</dbReference>
<dbReference type="InterPro" id="IPR008929">
    <property type="entry name" value="Chondroitin_lyas"/>
</dbReference>
<keyword evidence="8" id="KW-1185">Reference proteome</keyword>
<evidence type="ECO:0000256" key="1">
    <source>
        <dbReference type="ARBA" id="ARBA00004418"/>
    </source>
</evidence>
<protein>
    <submittedName>
        <fullName evidence="7">Uncharacterized protein</fullName>
    </submittedName>
</protein>
<evidence type="ECO:0000313" key="7">
    <source>
        <dbReference type="EMBL" id="QCX38828.1"/>
    </source>
</evidence>
<dbReference type="SUPFAM" id="SSF48230">
    <property type="entry name" value="Chondroitin AC/alginate lyase"/>
    <property type="match status" value="1"/>
</dbReference>
<sequence>MYLNHYYYVNLTKLKLIYNTVKHLRFKQIYFRLFYAVRNKFFKRTYSKNLPTGVKSINWENKVLYSESYLGEERFNFLNIEHDFQSQINWNYNDYGKLWTYNLNYFDFLNQENFVREQGIALIEDYIKQDVELKDGKDPYPISLRTINWIKFLSQNKISNQKINQTLYNHFQILLHNLEFHILGNHLLENAFALFFGGIYFNDKKLSSTASKLLKQELNEQLLEDGAHFELSPMYHKILLHRLLDCIYLAHQNKKSVSSEFIVLLEAKAIKMLSWLQTVTFNNGSIPMVNDSAYKIALSSAQLFTYAKQLNLKWSVTELRDSGYRKFSNETLEVFMDVGKLAVDYQPGHAHADTFSFVYHSKNNSIIVDPAVSTYEINKIRERERSTGYHNTVTVHQQNSSQVWSGFRVAKRANVKLELDTPTKIIASHNGYKGCTHTRTFNLDNDILNIHDKIEPDENGEAHFHFHPDCSVQLIEDEKLIVNNIEMTFFDYNQLKIEDYHFANGFNTTIIAKKVVVLFTEKVRTEIKVIS</sequence>
<dbReference type="Proteomes" id="UP000306229">
    <property type="component" value="Chromosome"/>
</dbReference>
<comment type="subcellular location">
    <subcellularLocation>
        <location evidence="1">Periplasm</location>
    </subcellularLocation>
</comment>
<reference evidence="7 8" key="1">
    <citation type="submission" date="2019-05" db="EMBL/GenBank/DDBJ databases">
        <title>Algicella ahnfeltiae gen. nov., sp. nov., a novel marine bacterium of the family Flavobacteriaceae isolated from a red alga.</title>
        <authorList>
            <person name="Nedashkovskaya O.I."/>
            <person name="Kukhlevskiy A.D."/>
            <person name="Kim S.-G."/>
            <person name="Zhukova N.V."/>
            <person name="Mikhailov V.V."/>
        </authorList>
    </citation>
    <scope>NUCLEOTIDE SEQUENCE [LARGE SCALE GENOMIC DNA]</scope>
    <source>
        <strain evidence="7 8">10Alg115</strain>
    </source>
</reference>
<dbReference type="GO" id="GO:0016829">
    <property type="term" value="F:lyase activity"/>
    <property type="evidence" value="ECO:0007669"/>
    <property type="project" value="UniProtKB-KW"/>
</dbReference>
<dbReference type="OrthoDB" id="7335480at2"/>
<evidence type="ECO:0000256" key="3">
    <source>
        <dbReference type="ARBA" id="ARBA00022764"/>
    </source>
</evidence>
<dbReference type="InterPro" id="IPR031680">
    <property type="entry name" value="Hepar_II_III_N"/>
</dbReference>
<dbReference type="EMBL" id="CP040749">
    <property type="protein sequence ID" value="QCX38828.1"/>
    <property type="molecule type" value="Genomic_DNA"/>
</dbReference>
<keyword evidence="4" id="KW-0456">Lyase</keyword>
<evidence type="ECO:0000259" key="5">
    <source>
        <dbReference type="Pfam" id="PF07940"/>
    </source>
</evidence>
<dbReference type="PANTHER" id="PTHR39210">
    <property type="entry name" value="HEPARIN-SULFATE LYASE"/>
    <property type="match status" value="1"/>
</dbReference>
<feature type="domain" description="Heparin-sulfate lyase N-terminal" evidence="6">
    <location>
        <begin position="146"/>
        <end position="295"/>
    </location>
</feature>
<feature type="domain" description="Heparinase II/III-like C-terminal" evidence="5">
    <location>
        <begin position="316"/>
        <end position="523"/>
    </location>
</feature>
<organism evidence="7 8">
    <name type="scientific">Aureibaculum algae</name>
    <dbReference type="NCBI Taxonomy" id="2584122"/>
    <lineage>
        <taxon>Bacteria</taxon>
        <taxon>Pseudomonadati</taxon>
        <taxon>Bacteroidota</taxon>
        <taxon>Flavobacteriia</taxon>
        <taxon>Flavobacteriales</taxon>
        <taxon>Flavobacteriaceae</taxon>
        <taxon>Aureibaculum</taxon>
    </lineage>
</organism>
<dbReference type="PANTHER" id="PTHR39210:SF1">
    <property type="entry name" value="HEPARIN-SULFATE LYASE"/>
    <property type="match status" value="1"/>
</dbReference>
<evidence type="ECO:0000256" key="4">
    <source>
        <dbReference type="ARBA" id="ARBA00023239"/>
    </source>
</evidence>
<dbReference type="InterPro" id="IPR012480">
    <property type="entry name" value="Hepar_II_III_C"/>
</dbReference>